<gene>
    <name evidence="2" type="ORF">FIBSPDRAFT_929341</name>
</gene>
<feature type="compositionally biased region" description="Polar residues" evidence="1">
    <location>
        <begin position="1043"/>
        <end position="1059"/>
    </location>
</feature>
<accession>A0A166NUR3</accession>
<organism evidence="2 3">
    <name type="scientific">Athelia psychrophila</name>
    <dbReference type="NCBI Taxonomy" id="1759441"/>
    <lineage>
        <taxon>Eukaryota</taxon>
        <taxon>Fungi</taxon>
        <taxon>Dikarya</taxon>
        <taxon>Basidiomycota</taxon>
        <taxon>Agaricomycotina</taxon>
        <taxon>Agaricomycetes</taxon>
        <taxon>Agaricomycetidae</taxon>
        <taxon>Atheliales</taxon>
        <taxon>Atheliaceae</taxon>
        <taxon>Athelia</taxon>
    </lineage>
</organism>
<feature type="compositionally biased region" description="Polar residues" evidence="1">
    <location>
        <begin position="200"/>
        <end position="217"/>
    </location>
</feature>
<feature type="compositionally biased region" description="Polar residues" evidence="1">
    <location>
        <begin position="835"/>
        <end position="849"/>
    </location>
</feature>
<dbReference type="STRING" id="436010.A0A166NUR3"/>
<reference evidence="2 3" key="1">
    <citation type="journal article" date="2016" name="Mol. Biol. Evol.">
        <title>Comparative Genomics of Early-Diverging Mushroom-Forming Fungi Provides Insights into the Origins of Lignocellulose Decay Capabilities.</title>
        <authorList>
            <person name="Nagy L.G."/>
            <person name="Riley R."/>
            <person name="Tritt A."/>
            <person name="Adam C."/>
            <person name="Daum C."/>
            <person name="Floudas D."/>
            <person name="Sun H."/>
            <person name="Yadav J.S."/>
            <person name="Pangilinan J."/>
            <person name="Larsson K.H."/>
            <person name="Matsuura K."/>
            <person name="Barry K."/>
            <person name="Labutti K."/>
            <person name="Kuo R."/>
            <person name="Ohm R.A."/>
            <person name="Bhattacharya S.S."/>
            <person name="Shirouzu T."/>
            <person name="Yoshinaga Y."/>
            <person name="Martin F.M."/>
            <person name="Grigoriev I.V."/>
            <person name="Hibbett D.S."/>
        </authorList>
    </citation>
    <scope>NUCLEOTIDE SEQUENCE [LARGE SCALE GENOMIC DNA]</scope>
    <source>
        <strain evidence="2 3">CBS 109695</strain>
    </source>
</reference>
<feature type="compositionally biased region" description="Polar residues" evidence="1">
    <location>
        <begin position="1179"/>
        <end position="1190"/>
    </location>
</feature>
<dbReference type="AlphaFoldDB" id="A0A166NUR3"/>
<feature type="compositionally biased region" description="Pro residues" evidence="1">
    <location>
        <begin position="1074"/>
        <end position="1087"/>
    </location>
</feature>
<feature type="compositionally biased region" description="Pro residues" evidence="1">
    <location>
        <begin position="572"/>
        <end position="594"/>
    </location>
</feature>
<keyword evidence="3" id="KW-1185">Reference proteome</keyword>
<feature type="compositionally biased region" description="Basic and acidic residues" evidence="1">
    <location>
        <begin position="1061"/>
        <end position="1073"/>
    </location>
</feature>
<evidence type="ECO:0000313" key="2">
    <source>
        <dbReference type="EMBL" id="KZP25402.1"/>
    </source>
</evidence>
<dbReference type="Proteomes" id="UP000076532">
    <property type="component" value="Unassembled WGS sequence"/>
</dbReference>
<feature type="compositionally biased region" description="Basic and acidic residues" evidence="1">
    <location>
        <begin position="561"/>
        <end position="571"/>
    </location>
</feature>
<feature type="compositionally biased region" description="Basic and acidic residues" evidence="1">
    <location>
        <begin position="473"/>
        <end position="482"/>
    </location>
</feature>
<name>A0A166NUR3_9AGAM</name>
<feature type="region of interest" description="Disordered" evidence="1">
    <location>
        <begin position="682"/>
        <end position="1111"/>
    </location>
</feature>
<feature type="compositionally biased region" description="Polar residues" evidence="1">
    <location>
        <begin position="1157"/>
        <end position="1172"/>
    </location>
</feature>
<feature type="compositionally biased region" description="Low complexity" evidence="1">
    <location>
        <begin position="258"/>
        <end position="273"/>
    </location>
</feature>
<feature type="region of interest" description="Disordered" evidence="1">
    <location>
        <begin position="448"/>
        <end position="618"/>
    </location>
</feature>
<dbReference type="OrthoDB" id="3231532at2759"/>
<evidence type="ECO:0000313" key="3">
    <source>
        <dbReference type="Proteomes" id="UP000076532"/>
    </source>
</evidence>
<dbReference type="EMBL" id="KV417521">
    <property type="protein sequence ID" value="KZP25402.1"/>
    <property type="molecule type" value="Genomic_DNA"/>
</dbReference>
<sequence>MAASMLFGAEPFEESQGILGLDSSTPDALADFYAKMEQQEVLQRKMSRAPTIKKSIWSRKSTKKAPVAPTQEDPAALGKLNSDMTSDQQWDSRESDDDEKATLEEKADLARSIIPDTLRDLPTWYLKENEVNDIKNTISYRLRYPIHCPIGPRRYKNHHLIPASQRRPAHRPPSVFSPQFPPMASSLHDSMPEEVPSFYGSPSGSPLATPNSSQPDVTMQPRGRKTSQTTPDNVDFLDVTDPWGATYHHQSPYDPGMTTSSSVTPQTSSVDSQETPHSPRSRRASVSGQPRRMMITPSPLSQSTSALHLMTAPPPESTQRPRKLSKQRKPLMGGLFGSSDKHNTFSSSPVHQVNSALALQTESAPASPIDARMGTVSNVIIPGKPPMLTSQSYSSANHVVGEKKEKRGSVLGRLAKKLSIMKRSSYDLPGRVSASVGSTDEWQHIVTGDARSGRDSGNSLNIPRPQLQQRMSMDSRKTDLTRRVPPPALESGAEPQPEGRPPTPPPRQSADRKSSMSVDASPLTIGKLTIANPDAADSIEPTPVKASVPLPLESGSTPRSKTRDSIDRPKSELPPLPPPSQQATPMPAPPPPLPSSQTDEASTPTYRRPALSDIPQSPATDVMSLYGTYMQGLDGLSTIGVPFPSENVRPYSAISGSARATIASSPASFVEDSPLSRASMIANPPTPVPSTRGMRLGQPDIVPFPKSQLVLDIPPRRKASPTKESASASKAESSRPKPAETPYPKRVELRDEPRAQPSSSRGESSRAKESRSKAEAPLPKIDTKAKAEAAPQRADSKQKAEATLPRGFELRDEPRSATSPMTSRETETFKLIRSPSGNVLSNNEATTTAGEHWEIVGQVRQTKSSKERSSRSKDRETKEREPKEREPKERDAGSRREPRRERPEVSAPPQEPQQEQRASRRKSTHAAAAEVPAPPQEPQQEQRASRRKSTHAAAAEVPAPPQEPQQEQRASRQKSTYAAAAEVSAPPQEPQQEQRTSRRKSTHAAAAEVSAPPQEPQQEQRTSRRKSTYTASKPEQSAPVPVPTTSRRSNDASRSAQEPSKSSRKESSRRDKPQPAPPPPTPGPAPTQPLERRPSAATRPTSELPSTAELNAMRAREAWEMDRLWKGRSMYYGAQPEPNGALVSPSVMPQDPRDNRGSVSGNADLNRDNGSVRSGGHGSNHTSFQVQSFQGQGAKQTNIFYTNMPGTSPPYAYSPFLLLHIPA</sequence>
<feature type="region of interest" description="Disordered" evidence="1">
    <location>
        <begin position="1131"/>
        <end position="1190"/>
    </location>
</feature>
<feature type="compositionally biased region" description="Pro residues" evidence="1">
    <location>
        <begin position="498"/>
        <end position="507"/>
    </location>
</feature>
<feature type="compositionally biased region" description="Basic and acidic residues" evidence="1">
    <location>
        <begin position="864"/>
        <end position="904"/>
    </location>
</feature>
<evidence type="ECO:0000256" key="1">
    <source>
        <dbReference type="SAM" id="MobiDB-lite"/>
    </source>
</evidence>
<feature type="compositionally biased region" description="Polar residues" evidence="1">
    <location>
        <begin position="455"/>
        <end position="472"/>
    </location>
</feature>
<feature type="compositionally biased region" description="Basic and acidic residues" evidence="1">
    <location>
        <begin position="763"/>
        <end position="774"/>
    </location>
</feature>
<feature type="compositionally biased region" description="Polar residues" evidence="1">
    <location>
        <begin position="1098"/>
        <end position="1109"/>
    </location>
</feature>
<feature type="region of interest" description="Disordered" evidence="1">
    <location>
        <begin position="180"/>
        <end position="304"/>
    </location>
</feature>
<protein>
    <submittedName>
        <fullName evidence="2">Uncharacterized protein</fullName>
    </submittedName>
</protein>
<proteinExistence type="predicted"/>
<feature type="compositionally biased region" description="Basic and acidic residues" evidence="1">
    <location>
        <begin position="732"/>
        <end position="754"/>
    </location>
</feature>
<feature type="region of interest" description="Disordered" evidence="1">
    <location>
        <begin position="53"/>
        <end position="103"/>
    </location>
</feature>
<feature type="compositionally biased region" description="Low complexity" evidence="1">
    <location>
        <begin position="722"/>
        <end position="731"/>
    </location>
</feature>